<organism evidence="2 3">
    <name type="scientific">Mycobacterium bourgelatii</name>
    <dbReference type="NCBI Taxonomy" id="1273442"/>
    <lineage>
        <taxon>Bacteria</taxon>
        <taxon>Bacillati</taxon>
        <taxon>Actinomycetota</taxon>
        <taxon>Actinomycetes</taxon>
        <taxon>Mycobacteriales</taxon>
        <taxon>Mycobacteriaceae</taxon>
        <taxon>Mycobacterium</taxon>
    </lineage>
</organism>
<dbReference type="Pfam" id="PF02551">
    <property type="entry name" value="Acyl_CoA_thio"/>
    <property type="match status" value="1"/>
</dbReference>
<accession>A0A7I9YLC9</accession>
<comment type="caution">
    <text evidence="2">The sequence shown here is derived from an EMBL/GenBank/DDBJ whole genome shotgun (WGS) entry which is preliminary data.</text>
</comment>
<keyword evidence="3" id="KW-1185">Reference proteome</keyword>
<reference evidence="2 3" key="1">
    <citation type="journal article" date="2019" name="Emerg. Microbes Infect.">
        <title>Comprehensive subspecies identification of 175 nontuberculous mycobacteria species based on 7547 genomic profiles.</title>
        <authorList>
            <person name="Matsumoto Y."/>
            <person name="Kinjo T."/>
            <person name="Motooka D."/>
            <person name="Nabeya D."/>
            <person name="Jung N."/>
            <person name="Uechi K."/>
            <person name="Horii T."/>
            <person name="Iida T."/>
            <person name="Fujita J."/>
            <person name="Nakamura S."/>
        </authorList>
    </citation>
    <scope>NUCLEOTIDE SEQUENCE [LARGE SCALE GENOMIC DNA]</scope>
    <source>
        <strain evidence="2 3">JCM 30725</strain>
    </source>
</reference>
<dbReference type="CDD" id="cd03444">
    <property type="entry name" value="Thioesterase_II_repeat1"/>
    <property type="match status" value="1"/>
</dbReference>
<dbReference type="GO" id="GO:0009062">
    <property type="term" value="P:fatty acid catabolic process"/>
    <property type="evidence" value="ECO:0007669"/>
    <property type="project" value="TreeGrafter"/>
</dbReference>
<dbReference type="PANTHER" id="PTHR11066">
    <property type="entry name" value="ACYL-COA THIOESTERASE"/>
    <property type="match status" value="1"/>
</dbReference>
<evidence type="ECO:0000313" key="2">
    <source>
        <dbReference type="EMBL" id="GFG89439.1"/>
    </source>
</evidence>
<dbReference type="GO" id="GO:0006637">
    <property type="term" value="P:acyl-CoA metabolic process"/>
    <property type="evidence" value="ECO:0007669"/>
    <property type="project" value="InterPro"/>
</dbReference>
<evidence type="ECO:0000259" key="1">
    <source>
        <dbReference type="Pfam" id="PF02551"/>
    </source>
</evidence>
<dbReference type="EMBL" id="BLKZ01000001">
    <property type="protein sequence ID" value="GFG89439.1"/>
    <property type="molecule type" value="Genomic_DNA"/>
</dbReference>
<proteinExistence type="predicted"/>
<dbReference type="Proteomes" id="UP000465360">
    <property type="component" value="Unassembled WGS sequence"/>
</dbReference>
<dbReference type="Gene3D" id="3.10.129.10">
    <property type="entry name" value="Hotdog Thioesterase"/>
    <property type="match status" value="1"/>
</dbReference>
<gene>
    <name evidence="2" type="ORF">MBOU_14810</name>
</gene>
<name>A0A7I9YLC9_MYCBU</name>
<dbReference type="InterPro" id="IPR025652">
    <property type="entry name" value="TesB_C"/>
</dbReference>
<dbReference type="InterPro" id="IPR003703">
    <property type="entry name" value="Acyl_CoA_thio"/>
</dbReference>
<dbReference type="GO" id="GO:0047617">
    <property type="term" value="F:fatty acyl-CoA hydrolase activity"/>
    <property type="evidence" value="ECO:0007669"/>
    <property type="project" value="InterPro"/>
</dbReference>
<feature type="domain" description="Acyl-CoA thioesterase 2 C-terminal" evidence="1">
    <location>
        <begin position="9"/>
        <end position="66"/>
    </location>
</feature>
<sequence>MARRRVAMAFAASIDHALWFHRLPRVDEWVLFTASPVANIGTRGLARGSFHDQSGVLIASVAQEGLLRPLRDAAPARR</sequence>
<dbReference type="InterPro" id="IPR029069">
    <property type="entry name" value="HotDog_dom_sf"/>
</dbReference>
<evidence type="ECO:0000313" key="3">
    <source>
        <dbReference type="Proteomes" id="UP000465360"/>
    </source>
</evidence>
<dbReference type="SUPFAM" id="SSF54637">
    <property type="entry name" value="Thioesterase/thiol ester dehydrase-isomerase"/>
    <property type="match status" value="1"/>
</dbReference>
<protein>
    <recommendedName>
        <fullName evidence="1">Acyl-CoA thioesterase 2 C-terminal domain-containing protein</fullName>
    </recommendedName>
</protein>
<dbReference type="PANTHER" id="PTHR11066:SF34">
    <property type="entry name" value="ACYL-COENZYME A THIOESTERASE 8"/>
    <property type="match status" value="1"/>
</dbReference>
<dbReference type="AlphaFoldDB" id="A0A7I9YLC9"/>